<sequence>MAGQVQDVEAFPLQSRADLGKTAPVQHPHIRTLPGPCRVYGVQDPAQFPLVVEEFTPAGLRAGHHRQNPQRTRHLHRYRRTPAPHRAVQLHLLRQHQRPYRTRNSQGLPRQIHPPRVIHCQPDPQRRMTRLGQLLLPGQSCRHLTAYEPLTQRPTHGNQRPCHPSGSGCLLRGRRSPRGQAARGPGTGSLQRPQLLLKAAIHPARHTGRLAAHGGERHYPRADP</sequence>
<proteinExistence type="predicted"/>
<protein>
    <submittedName>
        <fullName evidence="2">Uncharacterized protein</fullName>
    </submittedName>
</protein>
<dbReference type="Proteomes" id="UP000619355">
    <property type="component" value="Unassembled WGS sequence"/>
</dbReference>
<feature type="region of interest" description="Disordered" evidence="1">
    <location>
        <begin position="98"/>
        <end position="117"/>
    </location>
</feature>
<evidence type="ECO:0000313" key="3">
    <source>
        <dbReference type="Proteomes" id="UP000619355"/>
    </source>
</evidence>
<feature type="region of interest" description="Disordered" evidence="1">
    <location>
        <begin position="152"/>
        <end position="193"/>
    </location>
</feature>
<evidence type="ECO:0000256" key="1">
    <source>
        <dbReference type="SAM" id="MobiDB-lite"/>
    </source>
</evidence>
<keyword evidence="3" id="KW-1185">Reference proteome</keyword>
<accession>A0A919EWY9</accession>
<evidence type="ECO:0000313" key="2">
    <source>
        <dbReference type="EMBL" id="GHG47866.1"/>
    </source>
</evidence>
<dbReference type="AlphaFoldDB" id="A0A919EWY9"/>
<reference evidence="3" key="1">
    <citation type="journal article" date="2019" name="Int. J. Syst. Evol. Microbiol.">
        <title>The Global Catalogue of Microorganisms (GCM) 10K type strain sequencing project: providing services to taxonomists for standard genome sequencing and annotation.</title>
        <authorList>
            <consortium name="The Broad Institute Genomics Platform"/>
            <consortium name="The Broad Institute Genome Sequencing Center for Infectious Disease"/>
            <person name="Wu L."/>
            <person name="Ma J."/>
        </authorList>
    </citation>
    <scope>NUCLEOTIDE SEQUENCE [LARGE SCALE GENOMIC DNA]</scope>
    <source>
        <strain evidence="3">JCM 4253</strain>
    </source>
</reference>
<name>A0A919EWY9_9ACTN</name>
<organism evidence="2 3">
    <name type="scientific">Streptomyces capoamus</name>
    <dbReference type="NCBI Taxonomy" id="68183"/>
    <lineage>
        <taxon>Bacteria</taxon>
        <taxon>Bacillati</taxon>
        <taxon>Actinomycetota</taxon>
        <taxon>Actinomycetes</taxon>
        <taxon>Kitasatosporales</taxon>
        <taxon>Streptomycetaceae</taxon>
        <taxon>Streptomyces</taxon>
    </lineage>
</organism>
<comment type="caution">
    <text evidence="2">The sequence shown here is derived from an EMBL/GenBank/DDBJ whole genome shotgun (WGS) entry which is preliminary data.</text>
</comment>
<dbReference type="EMBL" id="BNBF01000007">
    <property type="protein sequence ID" value="GHG47866.1"/>
    <property type="molecule type" value="Genomic_DNA"/>
</dbReference>
<gene>
    <name evidence="2" type="ORF">GCM10018980_27640</name>
</gene>